<proteinExistence type="predicted"/>
<comment type="caution">
    <text evidence="1">The sequence shown here is derived from an EMBL/GenBank/DDBJ whole genome shotgun (WGS) entry which is preliminary data.</text>
</comment>
<accession>A0A1H3RIR7</accession>
<gene>
    <name evidence="1" type="ORF">SAMN05444412_108143</name>
</gene>
<sequence>MFLIHGIGHFFGLSNWGKINENMREYNSIIASEWDI</sequence>
<evidence type="ECO:0000313" key="1">
    <source>
        <dbReference type="EMBL" id="SDZ25556.1"/>
    </source>
</evidence>
<evidence type="ECO:0000313" key="2">
    <source>
        <dbReference type="Proteomes" id="UP000199663"/>
    </source>
</evidence>
<organism evidence="1 2">
    <name type="scientific">Rhodonellum ikkaensis</name>
    <dbReference type="NCBI Taxonomy" id="336829"/>
    <lineage>
        <taxon>Bacteria</taxon>
        <taxon>Pseudomonadati</taxon>
        <taxon>Bacteroidota</taxon>
        <taxon>Cytophagia</taxon>
        <taxon>Cytophagales</taxon>
        <taxon>Cytophagaceae</taxon>
        <taxon>Rhodonellum</taxon>
    </lineage>
</organism>
<name>A0A1H3RIR7_9BACT</name>
<keyword evidence="2" id="KW-1185">Reference proteome</keyword>
<dbReference type="Proteomes" id="UP000199663">
    <property type="component" value="Unassembled WGS sequence"/>
</dbReference>
<reference evidence="1 2" key="1">
    <citation type="submission" date="2016-10" db="EMBL/GenBank/DDBJ databases">
        <authorList>
            <person name="Varghese N."/>
            <person name="Submissions S."/>
        </authorList>
    </citation>
    <scope>NUCLEOTIDE SEQUENCE [LARGE SCALE GENOMIC DNA]</scope>
    <source>
        <strain evidence="1 2">DSM 17997</strain>
    </source>
</reference>
<dbReference type="EMBL" id="FNQC01000008">
    <property type="protein sequence ID" value="SDZ25556.1"/>
    <property type="molecule type" value="Genomic_DNA"/>
</dbReference>
<protein>
    <submittedName>
        <fullName evidence="1">Uncharacterized protein</fullName>
    </submittedName>
</protein>